<accession>A0ACB7ITF6</accession>
<sequence length="274" mass="30427">MESGPVMALDAILSLPLLNEVELSTSLLSLATLNILARLPYLESFSILAEVEMDDEEVYNLDVMSLSNAFPSLTTFSSETISFHFIVSFLEAYKPLKLHTLNVVSTTTETYETYRALFDAVVFAAPDIDDIHTESQKWNDNNAVEDSSLFPFFPTTRLCLWNITSLQLIRPPPLKLDVGSMRTLLTNLPFLVTLELDERTGPPILPLSALSELAPLCPVMKSLTLYLDTKELLMPTPPNWTFRCLEFMGVGISPLQSSAQNVATFLSAVLPLTC</sequence>
<evidence type="ECO:0000313" key="2">
    <source>
        <dbReference type="Proteomes" id="UP000824881"/>
    </source>
</evidence>
<comment type="caution">
    <text evidence="1">The sequence shown here is derived from an EMBL/GenBank/DDBJ whole genome shotgun (WGS) entry which is preliminary data.</text>
</comment>
<keyword evidence="2" id="KW-1185">Reference proteome</keyword>
<organism evidence="1 2">
    <name type="scientific">Pleurotus cornucopiae</name>
    <name type="common">Cornucopia mushroom</name>
    <dbReference type="NCBI Taxonomy" id="5321"/>
    <lineage>
        <taxon>Eukaryota</taxon>
        <taxon>Fungi</taxon>
        <taxon>Dikarya</taxon>
        <taxon>Basidiomycota</taxon>
        <taxon>Agaricomycotina</taxon>
        <taxon>Agaricomycetes</taxon>
        <taxon>Agaricomycetidae</taxon>
        <taxon>Agaricales</taxon>
        <taxon>Pleurotineae</taxon>
        <taxon>Pleurotaceae</taxon>
        <taxon>Pleurotus</taxon>
    </lineage>
</organism>
<evidence type="ECO:0000313" key="1">
    <source>
        <dbReference type="EMBL" id="KAG9221489.1"/>
    </source>
</evidence>
<reference evidence="1 2" key="1">
    <citation type="journal article" date="2021" name="Appl. Environ. Microbiol.">
        <title>Genetic linkage and physical mapping for an oyster mushroom Pleurotus cornucopiae and QTL analysis for the trait cap color.</title>
        <authorList>
            <person name="Zhang Y."/>
            <person name="Gao W."/>
            <person name="Sonnenberg A."/>
            <person name="Chen Q."/>
            <person name="Zhang J."/>
            <person name="Huang C."/>
        </authorList>
    </citation>
    <scope>NUCLEOTIDE SEQUENCE [LARGE SCALE GENOMIC DNA]</scope>
    <source>
        <strain evidence="1">CCMSSC00406</strain>
    </source>
</reference>
<gene>
    <name evidence="1" type="ORF">CCMSSC00406_0009925</name>
</gene>
<protein>
    <submittedName>
        <fullName evidence="1">Uncharacterized protein</fullName>
    </submittedName>
</protein>
<name>A0ACB7ITF6_PLECO</name>
<dbReference type="EMBL" id="WQMT02000006">
    <property type="protein sequence ID" value="KAG9221489.1"/>
    <property type="molecule type" value="Genomic_DNA"/>
</dbReference>
<proteinExistence type="predicted"/>
<dbReference type="Proteomes" id="UP000824881">
    <property type="component" value="Unassembled WGS sequence"/>
</dbReference>